<proteinExistence type="predicted"/>
<dbReference type="EMBL" id="QQAZ01000018">
    <property type="protein sequence ID" value="RDI43865.1"/>
    <property type="molecule type" value="Genomic_DNA"/>
</dbReference>
<comment type="caution">
    <text evidence="2">The sequence shown here is derived from an EMBL/GenBank/DDBJ whole genome shotgun (WGS) entry which is preliminary data.</text>
</comment>
<dbReference type="STRING" id="1210089.GCA_001613165_04943"/>
<name>A0A370GJK5_9NOCA</name>
<dbReference type="Proteomes" id="UP000255355">
    <property type="component" value="Unassembled WGS sequence"/>
</dbReference>
<accession>A0A370GJK5</accession>
<evidence type="ECO:0000256" key="1">
    <source>
        <dbReference type="SAM" id="MobiDB-lite"/>
    </source>
</evidence>
<dbReference type="AlphaFoldDB" id="A0A370GJK5"/>
<evidence type="ECO:0000313" key="2">
    <source>
        <dbReference type="EMBL" id="RDI43865.1"/>
    </source>
</evidence>
<reference evidence="2 3" key="1">
    <citation type="submission" date="2018-07" db="EMBL/GenBank/DDBJ databases">
        <title>Genomic Encyclopedia of Type Strains, Phase IV (KMG-IV): sequencing the most valuable type-strain genomes for metagenomic binning, comparative biology and taxonomic classification.</title>
        <authorList>
            <person name="Goeker M."/>
        </authorList>
    </citation>
    <scope>NUCLEOTIDE SEQUENCE [LARGE SCALE GENOMIC DNA]</scope>
    <source>
        <strain evidence="2 3">DSM 44952</strain>
    </source>
</reference>
<organism evidence="2 3">
    <name type="scientific">Nocardia mexicana</name>
    <dbReference type="NCBI Taxonomy" id="279262"/>
    <lineage>
        <taxon>Bacteria</taxon>
        <taxon>Bacillati</taxon>
        <taxon>Actinomycetota</taxon>
        <taxon>Actinomycetes</taxon>
        <taxon>Mycobacteriales</taxon>
        <taxon>Nocardiaceae</taxon>
        <taxon>Nocardia</taxon>
    </lineage>
</organism>
<evidence type="ECO:0000313" key="3">
    <source>
        <dbReference type="Proteomes" id="UP000255355"/>
    </source>
</evidence>
<sequence length="72" mass="8314">MLFGNRGTGGTAMTAAPRRRRREWTPEELEWLDKTQERLSGPLTEWQLSVLRYWWNGGYARDDNSGGVDRAS</sequence>
<feature type="region of interest" description="Disordered" evidence="1">
    <location>
        <begin position="1"/>
        <end position="22"/>
    </location>
</feature>
<feature type="compositionally biased region" description="Gly residues" evidence="1">
    <location>
        <begin position="1"/>
        <end position="10"/>
    </location>
</feature>
<keyword evidence="3" id="KW-1185">Reference proteome</keyword>
<protein>
    <submittedName>
        <fullName evidence="2">Uncharacterized protein</fullName>
    </submittedName>
</protein>
<gene>
    <name evidence="2" type="ORF">DFR68_11845</name>
</gene>